<sequence length="361" mass="40468">MFSKPVKTKTDQVNEKIARISSATEVQDVRSIPNFKEILSQNPGLDKVLGYFVEIPLSEYATCVPNAPKFPDREGNYYEEGQFDAPLFTLKEWRNNWPKVHPGAAQPDLLVNANWFNVWDSGVANVGQKINPRTQPRTYLIGLSISDGELVSTHKVLDQNNVGLDAVVFEKRLKTAQFISHDEIDLQLQDSNFYENKDAVSGFLILKNSNKLKTPDLNNNHFNRLPRSGIGYRNDSNTIILMVIHNPDRSCGVTAEEFAKLFEELGCTDAINLDNSGSVELYYEGLGSFGKQEVTVQTQTCDAGAKTERPKPNCLGFKNVSRPTFFAKDDSDLPKRAKTAPKEKPSAKGDESIDYTYYIKS</sequence>
<dbReference type="STRING" id="1122170.GCA_000701265_03027"/>
<feature type="region of interest" description="Disordered" evidence="1">
    <location>
        <begin position="327"/>
        <end position="349"/>
    </location>
</feature>
<dbReference type="RefSeq" id="WP_031564044.1">
    <property type="nucleotide sequence ID" value="NZ_CAAAIS010000009.1"/>
</dbReference>
<reference evidence="3 4" key="1">
    <citation type="submission" date="2018-06" db="EMBL/GenBank/DDBJ databases">
        <authorList>
            <consortium name="Pathogen Informatics"/>
            <person name="Doyle S."/>
        </authorList>
    </citation>
    <scope>NUCLEOTIDE SEQUENCE [LARGE SCALE GENOMIC DNA]</scope>
    <source>
        <strain evidence="3 4">NCTC11532</strain>
    </source>
</reference>
<dbReference type="InterPro" id="IPR018711">
    <property type="entry name" value="NAGPA"/>
</dbReference>
<keyword evidence="4" id="KW-1185">Reference proteome</keyword>
<dbReference type="OrthoDB" id="9809781at2"/>
<evidence type="ECO:0000259" key="2">
    <source>
        <dbReference type="Pfam" id="PF09992"/>
    </source>
</evidence>
<organism evidence="3 4">
    <name type="scientific">Legionella wadsworthii</name>
    <dbReference type="NCBI Taxonomy" id="28088"/>
    <lineage>
        <taxon>Bacteria</taxon>
        <taxon>Pseudomonadati</taxon>
        <taxon>Pseudomonadota</taxon>
        <taxon>Gammaproteobacteria</taxon>
        <taxon>Legionellales</taxon>
        <taxon>Legionellaceae</taxon>
        <taxon>Legionella</taxon>
    </lineage>
</organism>
<evidence type="ECO:0000313" key="4">
    <source>
        <dbReference type="Proteomes" id="UP000255297"/>
    </source>
</evidence>
<feature type="domain" description="Phosphodiester glycosidase" evidence="2">
    <location>
        <begin position="141"/>
        <end position="317"/>
    </location>
</feature>
<dbReference type="PANTHER" id="PTHR40446:SF2">
    <property type="entry name" value="N-ACETYLGLUCOSAMINE-1-PHOSPHODIESTER ALPHA-N-ACETYLGLUCOSAMINIDASE"/>
    <property type="match status" value="1"/>
</dbReference>
<evidence type="ECO:0000256" key="1">
    <source>
        <dbReference type="SAM" id="MobiDB-lite"/>
    </source>
</evidence>
<protein>
    <submittedName>
        <fullName evidence="3">Exopolysaccharide biosynthesis protein related to N-acetylglucosamine-1-phosphodiester alpha-N-acetylglucosaminidase</fullName>
    </submittedName>
</protein>
<dbReference type="EMBL" id="UGPB01000001">
    <property type="protein sequence ID" value="STY31183.1"/>
    <property type="molecule type" value="Genomic_DNA"/>
</dbReference>
<proteinExistence type="predicted"/>
<dbReference type="AlphaFoldDB" id="A0A378LUD1"/>
<dbReference type="PANTHER" id="PTHR40446">
    <property type="entry name" value="N-ACETYLGLUCOSAMINE-1-PHOSPHODIESTER ALPHA-N-ACETYLGLUCOSAMINIDASE"/>
    <property type="match status" value="1"/>
</dbReference>
<gene>
    <name evidence="3" type="ORF">NCTC11532_02776</name>
</gene>
<dbReference type="Proteomes" id="UP000255297">
    <property type="component" value="Unassembled WGS sequence"/>
</dbReference>
<evidence type="ECO:0000313" key="3">
    <source>
        <dbReference type="EMBL" id="STY31183.1"/>
    </source>
</evidence>
<accession>A0A378LUD1</accession>
<dbReference type="Pfam" id="PF09992">
    <property type="entry name" value="NAGPA"/>
    <property type="match status" value="1"/>
</dbReference>
<name>A0A378LUD1_9GAMM</name>